<name>A0ABW1EDL4_9BACT</name>
<organism evidence="2 3">
    <name type="scientific">Acidicapsa dinghuensis</name>
    <dbReference type="NCBI Taxonomy" id="2218256"/>
    <lineage>
        <taxon>Bacteria</taxon>
        <taxon>Pseudomonadati</taxon>
        <taxon>Acidobacteriota</taxon>
        <taxon>Terriglobia</taxon>
        <taxon>Terriglobales</taxon>
        <taxon>Acidobacteriaceae</taxon>
        <taxon>Acidicapsa</taxon>
    </lineage>
</organism>
<dbReference type="Pfam" id="PF11138">
    <property type="entry name" value="DUF2911"/>
    <property type="match status" value="1"/>
</dbReference>
<feature type="signal peptide" evidence="1">
    <location>
        <begin position="1"/>
        <end position="28"/>
    </location>
</feature>
<gene>
    <name evidence="2" type="ORF">ACFPT7_03300</name>
</gene>
<dbReference type="InterPro" id="IPR021314">
    <property type="entry name" value="DUF2911"/>
</dbReference>
<sequence length="188" mass="19913">MRHRFLSTLLCTVAATAVSISLAQPALAQGGGAQKAPLSPLAKAEVSLTDAQISIDYSAPSMRGRQIFGDGTLVPYGKVWRTGANSATTLKTSGNLMIGSLSVPAGTYTIYSLPTAEGWKLIVNKQTGQWGTVYKEDMDLGRVPMEKASNASSVEKMVIDFENTSGDSTELHVKWADVDASVKVTASK</sequence>
<dbReference type="Proteomes" id="UP001596091">
    <property type="component" value="Unassembled WGS sequence"/>
</dbReference>
<reference evidence="3" key="1">
    <citation type="journal article" date="2019" name="Int. J. Syst. Evol. Microbiol.">
        <title>The Global Catalogue of Microorganisms (GCM) 10K type strain sequencing project: providing services to taxonomists for standard genome sequencing and annotation.</title>
        <authorList>
            <consortium name="The Broad Institute Genomics Platform"/>
            <consortium name="The Broad Institute Genome Sequencing Center for Infectious Disease"/>
            <person name="Wu L."/>
            <person name="Ma J."/>
        </authorList>
    </citation>
    <scope>NUCLEOTIDE SEQUENCE [LARGE SCALE GENOMIC DNA]</scope>
    <source>
        <strain evidence="3">JCM 4087</strain>
    </source>
</reference>
<comment type="caution">
    <text evidence="2">The sequence shown here is derived from an EMBL/GenBank/DDBJ whole genome shotgun (WGS) entry which is preliminary data.</text>
</comment>
<evidence type="ECO:0000313" key="2">
    <source>
        <dbReference type="EMBL" id="MFC5861310.1"/>
    </source>
</evidence>
<evidence type="ECO:0000313" key="3">
    <source>
        <dbReference type="Proteomes" id="UP001596091"/>
    </source>
</evidence>
<protein>
    <submittedName>
        <fullName evidence="2">DUF2911 domain-containing protein</fullName>
    </submittedName>
</protein>
<accession>A0ABW1EDL4</accession>
<keyword evidence="1" id="KW-0732">Signal</keyword>
<dbReference type="EMBL" id="JBHSPH010000001">
    <property type="protein sequence ID" value="MFC5861310.1"/>
    <property type="molecule type" value="Genomic_DNA"/>
</dbReference>
<feature type="chain" id="PRO_5047107683" evidence="1">
    <location>
        <begin position="29"/>
        <end position="188"/>
    </location>
</feature>
<evidence type="ECO:0000256" key="1">
    <source>
        <dbReference type="SAM" id="SignalP"/>
    </source>
</evidence>
<dbReference type="RefSeq" id="WP_263333961.1">
    <property type="nucleotide sequence ID" value="NZ_JAGSYH010000002.1"/>
</dbReference>
<keyword evidence="3" id="KW-1185">Reference proteome</keyword>
<proteinExistence type="predicted"/>